<name>A0AAN3A6L9_BACO1</name>
<comment type="caution">
    <text evidence="3">The sequence shown here is derived from an EMBL/GenBank/DDBJ whole genome shotgun (WGS) entry which is preliminary data.</text>
</comment>
<gene>
    <name evidence="3" type="ORF">BACOVA_03599</name>
</gene>
<feature type="domain" description="Phosphodiester glycosidase" evidence="2">
    <location>
        <begin position="172"/>
        <end position="351"/>
    </location>
</feature>
<dbReference type="AlphaFoldDB" id="A0AAN3A6L9"/>
<evidence type="ECO:0000259" key="2">
    <source>
        <dbReference type="Pfam" id="PF09992"/>
    </source>
</evidence>
<reference evidence="3 4" key="1">
    <citation type="submission" date="2007-03" db="EMBL/GenBank/DDBJ databases">
        <authorList>
            <person name="Fulton L."/>
            <person name="Clifton S."/>
            <person name="Fulton B."/>
            <person name="Xu J."/>
            <person name="Minx P."/>
            <person name="Pepin K.H."/>
            <person name="Johnson M."/>
            <person name="Thiruvilangam P."/>
            <person name="Bhonagiri V."/>
            <person name="Nash W.E."/>
            <person name="Mardis E.R."/>
            <person name="Wilson R.K."/>
        </authorList>
    </citation>
    <scope>NUCLEOTIDE SEQUENCE [LARGE SCALE GENOMIC DNA]</scope>
    <source>
        <strain evidence="4">ATCC 8483 / DSM 1896 / JCM 5824 / BCRC 10623 / CCUG 4943 / NCTC 11153</strain>
    </source>
</reference>
<sequence>MIRIGNLYVYLKNYIMKFTKLTIAFLSVFFCLVVACGSDGINDDPKTPDVTEPVTPNEPDEPDNPSVVKVPTLQKNVQDEWKIDSIDDGFIYYNYERYDDVSKAQQIVNVLEIDLLSNKYKVEFTYNNGDSLSTTAQVRGAIGGINGGYEQEAIYIRINGTNISEVTLPEGHLRYWKHDGALYSDGKSDIGIIYGGRNGKAAIDTYKQHSAKYLLASAPTLIDDYNPLGETFVGNYTMEQLESFDYEDYRRHQGVRHPRTVVAVTEDKDLLLVTIDGRWAGKAEGMSAKEVTLFLKKHFNPQYALNMDGGGSTTMYVKGKGAAKTDVVNYPTDNGVFNHYGQRRVTTHIIVKRK</sequence>
<evidence type="ECO:0000313" key="3">
    <source>
        <dbReference type="EMBL" id="EDO10964.1"/>
    </source>
</evidence>
<dbReference type="Pfam" id="PF09992">
    <property type="entry name" value="NAGPA"/>
    <property type="match status" value="1"/>
</dbReference>
<feature type="region of interest" description="Disordered" evidence="1">
    <location>
        <begin position="44"/>
        <end position="67"/>
    </location>
</feature>
<accession>A0AAN3A6L9</accession>
<dbReference type="EMBL" id="AAXF02000051">
    <property type="protein sequence ID" value="EDO10964.1"/>
    <property type="molecule type" value="Genomic_DNA"/>
</dbReference>
<evidence type="ECO:0000313" key="4">
    <source>
        <dbReference type="Proteomes" id="UP000005475"/>
    </source>
</evidence>
<dbReference type="PANTHER" id="PTHR40446:SF2">
    <property type="entry name" value="N-ACETYLGLUCOSAMINE-1-PHOSPHODIESTER ALPHA-N-ACETYLGLUCOSAMINIDASE"/>
    <property type="match status" value="1"/>
</dbReference>
<reference evidence="4" key="2">
    <citation type="submission" date="2007-04" db="EMBL/GenBank/DDBJ databases">
        <title>Draft genome sequence of Bacteroides ovatus (ATCC 8483).</title>
        <authorList>
            <person name="Sudarsanam P."/>
            <person name="Ley R."/>
            <person name="Guruge J."/>
            <person name="Turnbaugh P.J."/>
            <person name="Mahowald M."/>
            <person name="Liep D."/>
            <person name="Gordon J."/>
        </authorList>
    </citation>
    <scope>NUCLEOTIDE SEQUENCE [LARGE SCALE GENOMIC DNA]</scope>
    <source>
        <strain evidence="4">ATCC 8483 / DSM 1896 / JCM 5824 / BCRC 10623 / CCUG 4943 / NCTC 11153</strain>
    </source>
</reference>
<evidence type="ECO:0000256" key="1">
    <source>
        <dbReference type="SAM" id="MobiDB-lite"/>
    </source>
</evidence>
<dbReference type="PANTHER" id="PTHR40446">
    <property type="entry name" value="N-ACETYLGLUCOSAMINE-1-PHOSPHODIESTER ALPHA-N-ACETYLGLUCOSAMINIDASE"/>
    <property type="match status" value="1"/>
</dbReference>
<dbReference type="InterPro" id="IPR018711">
    <property type="entry name" value="NAGPA"/>
</dbReference>
<protein>
    <recommendedName>
        <fullName evidence="2">Phosphodiester glycosidase domain-containing protein</fullName>
    </recommendedName>
</protein>
<proteinExistence type="predicted"/>
<dbReference type="Proteomes" id="UP000005475">
    <property type="component" value="Unassembled WGS sequence"/>
</dbReference>
<organism evidence="3 4">
    <name type="scientific">Bacteroides ovatus (strain ATCC 8483 / DSM 1896 / JCM 5824 / BCRC 10623 / CCUG 4943 / NCTC 11153)</name>
    <dbReference type="NCBI Taxonomy" id="411476"/>
    <lineage>
        <taxon>Bacteria</taxon>
        <taxon>Pseudomonadati</taxon>
        <taxon>Bacteroidota</taxon>
        <taxon>Bacteroidia</taxon>
        <taxon>Bacteroidales</taxon>
        <taxon>Bacteroidaceae</taxon>
        <taxon>Bacteroides</taxon>
    </lineage>
</organism>